<sequence length="169" mass="18832">MANIHNQVRCLPRYGASCTSGINFAAISYTWWRPTQMIRKMILARSSRTNRLRKNRPTIRKPQTRKRSRTAVGASCVTFSCRFRLRITCGSCIQVVASTPKERVTTQLAFTARDGPVTAATVARACPAGISCVKSVDKNMSTQLKCRTMSTLTVRIKQVEKGKVVPTFC</sequence>
<organism evidence="1">
    <name type="scientific">Culex pipiens</name>
    <name type="common">House mosquito</name>
    <dbReference type="NCBI Taxonomy" id="7175"/>
    <lineage>
        <taxon>Eukaryota</taxon>
        <taxon>Metazoa</taxon>
        <taxon>Ecdysozoa</taxon>
        <taxon>Arthropoda</taxon>
        <taxon>Hexapoda</taxon>
        <taxon>Insecta</taxon>
        <taxon>Pterygota</taxon>
        <taxon>Neoptera</taxon>
        <taxon>Endopterygota</taxon>
        <taxon>Diptera</taxon>
        <taxon>Nematocera</taxon>
        <taxon>Culicoidea</taxon>
        <taxon>Culicidae</taxon>
        <taxon>Culicinae</taxon>
        <taxon>Culicini</taxon>
        <taxon>Culex</taxon>
        <taxon>Culex</taxon>
    </lineage>
</organism>
<dbReference type="EMBL" id="HBUE01061237">
    <property type="protein sequence ID" value="CAG6468753.1"/>
    <property type="molecule type" value="Transcribed_RNA"/>
</dbReference>
<proteinExistence type="predicted"/>
<reference evidence="1" key="1">
    <citation type="submission" date="2021-05" db="EMBL/GenBank/DDBJ databases">
        <authorList>
            <person name="Alioto T."/>
            <person name="Alioto T."/>
            <person name="Gomez Garrido J."/>
        </authorList>
    </citation>
    <scope>NUCLEOTIDE SEQUENCE</scope>
</reference>
<protein>
    <submittedName>
        <fullName evidence="1">(northern house mosquito) hypothetical protein</fullName>
    </submittedName>
</protein>
<dbReference type="AlphaFoldDB" id="A0A8D8B716"/>
<accession>A0A8D8B716</accession>
<name>A0A8D8B716_CULPI</name>
<evidence type="ECO:0000313" key="1">
    <source>
        <dbReference type="EMBL" id="CAG6468753.1"/>
    </source>
</evidence>